<name>A0A0E3FLQ5_9CAUD</name>
<gene>
    <name evidence="1" type="ORF">Syn7803US26_231</name>
</gene>
<dbReference type="EMBL" id="KJ019091">
    <property type="protein sequence ID" value="AIX29084.1"/>
    <property type="molecule type" value="Genomic_DNA"/>
</dbReference>
<sequence length="210" mass="25221">MKQLIQNPNNYTITPEGVVLSNKYKRPLSLQYDRGGNPFYQIKRLGGGSRQQLYQNKLLPQHYPFYWINQLEEGEECRNITYIYQHPMPPYKYFITNRGRVWSNLSNRFLETQHNYGRGGYYDRITIDTHSVNTHWLVGRYFLENWYAGCFVCHRCETLPYPNRNYPTNLWVGNNSSNQLDSESKQRTLHRRKRVSECMRGNQNWRGKHK</sequence>
<dbReference type="Proteomes" id="UP000185315">
    <property type="component" value="Segment"/>
</dbReference>
<keyword evidence="2" id="KW-1185">Reference proteome</keyword>
<evidence type="ECO:0000313" key="2">
    <source>
        <dbReference type="Proteomes" id="UP000185315"/>
    </source>
</evidence>
<evidence type="ECO:0000313" key="1">
    <source>
        <dbReference type="EMBL" id="AIX29084.1"/>
    </source>
</evidence>
<organism evidence="1 2">
    <name type="scientific">Synechococcus phage ACG-2014f_Syn7803US26</name>
    <dbReference type="NCBI Taxonomy" id="2790346"/>
    <lineage>
        <taxon>Viruses</taxon>
        <taxon>Duplodnaviria</taxon>
        <taxon>Heunggongvirae</taxon>
        <taxon>Uroviricota</taxon>
        <taxon>Caudoviricetes</taxon>
        <taxon>Pantevenvirales</taxon>
        <taxon>Kyanoviridae</taxon>
        <taxon>Atlauavirus</taxon>
        <taxon>Atlauavirus caeruleum</taxon>
    </lineage>
</organism>
<reference evidence="1 2" key="1">
    <citation type="submission" date="2013-12" db="EMBL/GenBank/DDBJ databases">
        <title>Ecological redundancy of diverse viral populations within a natural community.</title>
        <authorList>
            <person name="Gregory A.C."/>
            <person name="LaButti K."/>
            <person name="Copeland A."/>
            <person name="Woyke T."/>
            <person name="Sullivan M.B."/>
        </authorList>
    </citation>
    <scope>NUCLEOTIDE SEQUENCE [LARGE SCALE GENOMIC DNA]</scope>
    <source>
        <strain evidence="1">Syn7803US26</strain>
    </source>
</reference>
<protein>
    <submittedName>
        <fullName evidence="1">Uncharacterized protein</fullName>
    </submittedName>
</protein>
<dbReference type="Gene3D" id="3.90.75.20">
    <property type="match status" value="1"/>
</dbReference>
<proteinExistence type="predicted"/>
<accession>A0A0E3FLQ5</accession>